<organism evidence="3 4">
    <name type="scientific">Corynebacterium zhongnanshanii</name>
    <dbReference type="NCBI Taxonomy" id="2768834"/>
    <lineage>
        <taxon>Bacteria</taxon>
        <taxon>Bacillati</taxon>
        <taxon>Actinomycetota</taxon>
        <taxon>Actinomycetes</taxon>
        <taxon>Mycobacteriales</taxon>
        <taxon>Corynebacteriaceae</taxon>
        <taxon>Corynebacterium</taxon>
    </lineage>
</organism>
<keyword evidence="4" id="KW-1185">Reference proteome</keyword>
<comment type="caution">
    <text evidence="3">The sequence shown here is derived from an EMBL/GenBank/DDBJ whole genome shotgun (WGS) entry which is preliminary data.</text>
</comment>
<evidence type="ECO:0000313" key="4">
    <source>
        <dbReference type="Proteomes" id="UP000436181"/>
    </source>
</evidence>
<feature type="domain" description="DUF1023" evidence="2">
    <location>
        <begin position="208"/>
        <end position="360"/>
    </location>
</feature>
<feature type="region of interest" description="Disordered" evidence="1">
    <location>
        <begin position="179"/>
        <end position="204"/>
    </location>
</feature>
<protein>
    <recommendedName>
        <fullName evidence="2">DUF1023 domain-containing protein</fullName>
    </recommendedName>
</protein>
<evidence type="ECO:0000259" key="2">
    <source>
        <dbReference type="Pfam" id="PF06259"/>
    </source>
</evidence>
<dbReference type="Proteomes" id="UP000436181">
    <property type="component" value="Unassembled WGS sequence"/>
</dbReference>
<evidence type="ECO:0000313" key="3">
    <source>
        <dbReference type="EMBL" id="KAB3519931.1"/>
    </source>
</evidence>
<dbReference type="RefSeq" id="WP_151844691.1">
    <property type="nucleotide sequence ID" value="NZ_WBZJ01000003.1"/>
</dbReference>
<dbReference type="SUPFAM" id="SSF53474">
    <property type="entry name" value="alpha/beta-Hydrolases"/>
    <property type="match status" value="1"/>
</dbReference>
<reference evidence="3 4" key="1">
    <citation type="submission" date="2019-10" db="EMBL/GenBank/DDBJ databases">
        <title>Corynebacterium sp novel species isolated from the respiratory tract of Marmot.</title>
        <authorList>
            <person name="Zhang G."/>
        </authorList>
    </citation>
    <scope>NUCLEOTIDE SEQUENCE [LARGE SCALE GENOMIC DNA]</scope>
    <source>
        <strain evidence="3 4">336</strain>
    </source>
</reference>
<evidence type="ECO:0000256" key="1">
    <source>
        <dbReference type="SAM" id="MobiDB-lite"/>
    </source>
</evidence>
<name>A0ABQ6VI63_9CORY</name>
<dbReference type="Pfam" id="PF06259">
    <property type="entry name" value="Abhydrolase_8"/>
    <property type="match status" value="1"/>
</dbReference>
<gene>
    <name evidence="3" type="ORF">F8377_08485</name>
</gene>
<dbReference type="InterPro" id="IPR029058">
    <property type="entry name" value="AB_hydrolase_fold"/>
</dbReference>
<dbReference type="InterPro" id="IPR010427">
    <property type="entry name" value="DUF1023"/>
</dbReference>
<proteinExistence type="predicted"/>
<sequence>MISIFDIETAPTQEFSGSADTLKQVGSTTRACAQDVRTTATWQGGAAWSGDAADAASHRTQSTANRTDSLGLATSAAGGVTSIFSAALKGFQEGAATTLELARGLGFEVSAHGDVTPSTWQLAAATAASVIPGGEGVAAAMWEMAAVLSMILKGIVVATAASDVAASTALAGLSSAQASAREPEANKVPSPAAGPAPVSRIDTPTGPVVTVGNVESADRIITLVSGVGSSAESMVRQKTIWAEQQVREAAGRGEKLAVVAWHGYQAPKNLPEGFSQLPAKKAGPALREFQKELRQKNPHAQLKVMGHSYGSVVVGEAARDKSFQADDIHLMGSPGTHIPPSVPHTAQRQLGDNIWATEGASALVPPLWKGLLGHGPDPVPRSASDAWDKLMTGYLWMRGENNAHSSYLWDGKP</sequence>
<dbReference type="EMBL" id="WBZJ01000003">
    <property type="protein sequence ID" value="KAB3519931.1"/>
    <property type="molecule type" value="Genomic_DNA"/>
</dbReference>
<feature type="compositionally biased region" description="Low complexity" evidence="1">
    <location>
        <begin position="188"/>
        <end position="204"/>
    </location>
</feature>
<accession>A0ABQ6VI63</accession>